<dbReference type="CDD" id="cd07128">
    <property type="entry name" value="ALDH_MaoC-N"/>
    <property type="match status" value="1"/>
</dbReference>
<accession>A0A4Q4Z3U8</accession>
<keyword evidence="3" id="KW-0560">Oxidoreductase</keyword>
<dbReference type="NCBIfam" id="TIGR02278">
    <property type="entry name" value="PaaN-DH"/>
    <property type="match status" value="1"/>
</dbReference>
<evidence type="ECO:0000256" key="1">
    <source>
        <dbReference type="ARBA" id="ARBA00005254"/>
    </source>
</evidence>
<organism evidence="6 7">
    <name type="scientific">Nocardioides guangzhouensis</name>
    <dbReference type="NCBI Taxonomy" id="2497878"/>
    <lineage>
        <taxon>Bacteria</taxon>
        <taxon>Bacillati</taxon>
        <taxon>Actinomycetota</taxon>
        <taxon>Actinomycetes</taxon>
        <taxon>Propionibacteriales</taxon>
        <taxon>Nocardioidaceae</taxon>
        <taxon>Nocardioides</taxon>
    </lineage>
</organism>
<dbReference type="RefSeq" id="WP_134720604.1">
    <property type="nucleotide sequence ID" value="NZ_SDKM01000048.1"/>
</dbReference>
<dbReference type="InterPro" id="IPR015590">
    <property type="entry name" value="Aldehyde_DH_dom"/>
</dbReference>
<evidence type="ECO:0000259" key="5">
    <source>
        <dbReference type="Pfam" id="PF01575"/>
    </source>
</evidence>
<dbReference type="GO" id="GO:0016620">
    <property type="term" value="F:oxidoreductase activity, acting on the aldehyde or oxo group of donors, NAD or NADP as acceptor"/>
    <property type="evidence" value="ECO:0007669"/>
    <property type="project" value="InterPro"/>
</dbReference>
<evidence type="ECO:0000313" key="6">
    <source>
        <dbReference type="EMBL" id="RYP82377.1"/>
    </source>
</evidence>
<evidence type="ECO:0000256" key="2">
    <source>
        <dbReference type="ARBA" id="ARBA00009986"/>
    </source>
</evidence>
<comment type="similarity">
    <text evidence="1">Belongs to the enoyl-CoA hydratase/isomerase family.</text>
</comment>
<dbReference type="SUPFAM" id="SSF53720">
    <property type="entry name" value="ALDH-like"/>
    <property type="match status" value="1"/>
</dbReference>
<dbReference type="InterPro" id="IPR016163">
    <property type="entry name" value="Ald_DH_C"/>
</dbReference>
<dbReference type="Pfam" id="PF01575">
    <property type="entry name" value="MaoC_dehydratas"/>
    <property type="match status" value="1"/>
</dbReference>
<dbReference type="OrthoDB" id="9759612at2"/>
<keyword evidence="7" id="KW-1185">Reference proteome</keyword>
<dbReference type="Pfam" id="PF00171">
    <property type="entry name" value="Aldedh"/>
    <property type="match status" value="1"/>
</dbReference>
<dbReference type="InterPro" id="IPR016161">
    <property type="entry name" value="Ald_DH/histidinol_DH"/>
</dbReference>
<dbReference type="InterPro" id="IPR011966">
    <property type="entry name" value="PaaN-DH"/>
</dbReference>
<dbReference type="EMBL" id="SDKM01000048">
    <property type="protein sequence ID" value="RYP82377.1"/>
    <property type="molecule type" value="Genomic_DNA"/>
</dbReference>
<dbReference type="NCBIfam" id="NF008868">
    <property type="entry name" value="PRK11903.1"/>
    <property type="match status" value="1"/>
</dbReference>
<dbReference type="Gene3D" id="3.40.309.10">
    <property type="entry name" value="Aldehyde Dehydrogenase, Chain A, domain 2"/>
    <property type="match status" value="1"/>
</dbReference>
<protein>
    <submittedName>
        <fullName evidence="6">Phenylacetic acid degradation bifunctional protein PaaZ</fullName>
    </submittedName>
</protein>
<dbReference type="Gene3D" id="3.40.605.10">
    <property type="entry name" value="Aldehyde Dehydrogenase, Chain A, domain 1"/>
    <property type="match status" value="1"/>
</dbReference>
<feature type="domain" description="MaoC-like" evidence="5">
    <location>
        <begin position="546"/>
        <end position="650"/>
    </location>
</feature>
<evidence type="ECO:0000256" key="3">
    <source>
        <dbReference type="ARBA" id="ARBA00023002"/>
    </source>
</evidence>
<dbReference type="PANTHER" id="PTHR43111:SF1">
    <property type="entry name" value="ALDEHYDE DEHYDROGENASE B-RELATED"/>
    <property type="match status" value="1"/>
</dbReference>
<name>A0A4Q4Z3U8_9ACTN</name>
<proteinExistence type="inferred from homology"/>
<reference evidence="6 7" key="1">
    <citation type="submission" date="2019-01" db="EMBL/GenBank/DDBJ databases">
        <title>Nocardioides guangzhouensis sp. nov., an actinobacterium isolated from soil.</title>
        <authorList>
            <person name="Fu Y."/>
            <person name="Cai Y."/>
            <person name="Lin Z."/>
            <person name="Chen P."/>
        </authorList>
    </citation>
    <scope>NUCLEOTIDE SEQUENCE [LARGE SCALE GENOMIC DNA]</scope>
    <source>
        <strain evidence="6 7">130</strain>
    </source>
</reference>
<gene>
    <name evidence="6" type="primary">paaZ</name>
    <name evidence="6" type="ORF">EKO23_21855</name>
</gene>
<dbReference type="Gene3D" id="3.10.129.10">
    <property type="entry name" value="Hotdog Thioesterase"/>
    <property type="match status" value="1"/>
</dbReference>
<feature type="domain" description="Aldehyde dehydrogenase" evidence="4">
    <location>
        <begin position="20"/>
        <end position="441"/>
    </location>
</feature>
<dbReference type="InterPro" id="IPR016162">
    <property type="entry name" value="Ald_DH_N"/>
</dbReference>
<dbReference type="InterPro" id="IPR002539">
    <property type="entry name" value="MaoC-like_dom"/>
</dbReference>
<evidence type="ECO:0000259" key="4">
    <source>
        <dbReference type="Pfam" id="PF00171"/>
    </source>
</evidence>
<sequence length="679" mass="71716">MTHLLESYAAGRWYRAPDEGTQLLDAATGDEVARISATGLDLGEMTTYARTVGGPAIRALTFHERAAALKALAKHLNEDKDELYALSLRTGATQRDGLVDIDGGIGTVFSYASKGARELPNDTVVLDGNLERLGREGRFLGQHVFTSRPGVAVQINAFNFPVWGFLEKLAPAFLAGLPTIVKPASQTAYLTEALIRRIVSSGLLPEGSVQLLAGSAGSLLDELTVHDSVAFTGSAHTAGLLRTHTNVLHGGVTLGVEADSLNCSVLGPDVATGDPEFDLFVKGVVTEMTVKAGQKCTAIRRTIVPAAIADDVVAAITARLEKVTVGNPANPDVRMGALASLGQREEVRKALQSLRSSAEIVYGDPDQVTLLDGDADRGAFLSPVLLRAQRGAVEPHDVEPFGPVSTVLTYDSLDEAVDLAARGKGSLVGSVVTHDPGVARTLTLGLAPWHGRILVLDRDDAPESTGHGSPLPMLVHGGPGRAGGGEELGGIRTVLHHMQRTAIQASPDMLTAITGTWTTGSARRDDGVHPFRKSLAELRVGDTIASEPRQVTLADIDHFAEFTGDTFYAHTDPEAAAKNPLFGGIVAHGYLVVSLAAGLFVDPAPGPVLANFGVDRLRFLTPVKVDDTIAVTLTVKQITPRTNADYGEVRWDAVVTNADGDPVATYDVLTLVAKTWPQD</sequence>
<dbReference type="InterPro" id="IPR029069">
    <property type="entry name" value="HotDog_dom_sf"/>
</dbReference>
<comment type="caution">
    <text evidence="6">The sequence shown here is derived from an EMBL/GenBank/DDBJ whole genome shotgun (WGS) entry which is preliminary data.</text>
</comment>
<dbReference type="AlphaFoldDB" id="A0A4Q4Z3U8"/>
<dbReference type="Proteomes" id="UP000295198">
    <property type="component" value="Unassembled WGS sequence"/>
</dbReference>
<dbReference type="PANTHER" id="PTHR43111">
    <property type="entry name" value="ALDEHYDE DEHYDROGENASE B-RELATED"/>
    <property type="match status" value="1"/>
</dbReference>
<evidence type="ECO:0000313" key="7">
    <source>
        <dbReference type="Proteomes" id="UP000295198"/>
    </source>
</evidence>
<comment type="similarity">
    <text evidence="2">Belongs to the aldehyde dehydrogenase family.</text>
</comment>
<dbReference type="SUPFAM" id="SSF54637">
    <property type="entry name" value="Thioesterase/thiol ester dehydrase-isomerase"/>
    <property type="match status" value="1"/>
</dbReference>